<sequence length="177" mass="19418">MRIGGALALSGMERGRLTTLLTRQQVPFAVSSSGSGIKHRQFTVSEALSLRLMVMVGADRDFSGLGPSDSARLIANALGKAREKYGAGIEAVITNPSVWIGGMEFRGETRCGEVETWFEWFAGPLHSIETWCGNCLEPWNETYRRASPVRILALVNLTAAAEYVIERAQDMEIPINE</sequence>
<evidence type="ECO:0000313" key="2">
    <source>
        <dbReference type="Proteomes" id="UP000228948"/>
    </source>
</evidence>
<dbReference type="Proteomes" id="UP000228948">
    <property type="component" value="Chromosome"/>
</dbReference>
<dbReference type="EMBL" id="CP024899">
    <property type="protein sequence ID" value="ATX64724.1"/>
    <property type="molecule type" value="Genomic_DNA"/>
</dbReference>
<reference evidence="1 2" key="1">
    <citation type="submission" date="2017-11" db="EMBL/GenBank/DDBJ databases">
        <title>Revised Sequence and Annotation of the Rhodobaca barguzinensis strain alga05 Genome.</title>
        <authorList>
            <person name="Kopejtka K."/>
            <person name="Tomasch J.M."/>
            <person name="Bunk B."/>
            <person name="Koblizek M."/>
        </authorList>
    </citation>
    <scope>NUCLEOTIDE SEQUENCE [LARGE SCALE GENOMIC DNA]</scope>
    <source>
        <strain evidence="2">alga05</strain>
    </source>
</reference>
<accession>A0A2K8K5J6</accession>
<dbReference type="AlphaFoldDB" id="A0A2K8K5J6"/>
<dbReference type="KEGG" id="rbg:BG454_01820"/>
<proteinExistence type="predicted"/>
<organism evidence="1 2">
    <name type="scientific">Roseinatronobacter bogoriensis subsp. barguzinensis</name>
    <dbReference type="NCBI Taxonomy" id="441209"/>
    <lineage>
        <taxon>Bacteria</taxon>
        <taxon>Pseudomonadati</taxon>
        <taxon>Pseudomonadota</taxon>
        <taxon>Alphaproteobacteria</taxon>
        <taxon>Rhodobacterales</taxon>
        <taxon>Paracoccaceae</taxon>
        <taxon>Roseinatronobacter</taxon>
    </lineage>
</organism>
<evidence type="ECO:0000313" key="1">
    <source>
        <dbReference type="EMBL" id="ATX64724.1"/>
    </source>
</evidence>
<dbReference type="STRING" id="441209.GCA_001870665_02476"/>
<name>A0A2K8K5J6_9RHOB</name>
<keyword evidence="2" id="KW-1185">Reference proteome</keyword>
<dbReference type="RefSeq" id="WP_071481189.1">
    <property type="nucleotide sequence ID" value="NZ_CP024899.1"/>
</dbReference>
<gene>
    <name evidence="1" type="ORF">BG454_01820</name>
</gene>
<protein>
    <submittedName>
        <fullName evidence="1">Uncharacterized protein</fullName>
    </submittedName>
</protein>